<reference evidence="1" key="1">
    <citation type="submission" date="2021-02" db="EMBL/GenBank/DDBJ databases">
        <authorList>
            <person name="Nowell W R."/>
        </authorList>
    </citation>
    <scope>NUCLEOTIDE SEQUENCE</scope>
</reference>
<name>A0A8S3ATA6_9BILA</name>
<gene>
    <name evidence="1" type="ORF">GIL414_LOCUS45599</name>
</gene>
<evidence type="ECO:0000313" key="2">
    <source>
        <dbReference type="Proteomes" id="UP000681720"/>
    </source>
</evidence>
<dbReference type="Proteomes" id="UP000681720">
    <property type="component" value="Unassembled WGS sequence"/>
</dbReference>
<evidence type="ECO:0000313" key="1">
    <source>
        <dbReference type="EMBL" id="CAF4762290.1"/>
    </source>
</evidence>
<dbReference type="AlphaFoldDB" id="A0A8S3ATA6"/>
<proteinExistence type="predicted"/>
<comment type="caution">
    <text evidence="1">The sequence shown here is derived from an EMBL/GenBank/DDBJ whole genome shotgun (WGS) entry which is preliminary data.</text>
</comment>
<sequence>LLEELLPAYKIACELFDISHETQTRNYNIHRRPLEFELGD</sequence>
<protein>
    <submittedName>
        <fullName evidence="1">Uncharacterized protein</fullName>
    </submittedName>
</protein>
<accession>A0A8S3ATA6</accession>
<dbReference type="EMBL" id="CAJOBJ010140848">
    <property type="protein sequence ID" value="CAF4762290.1"/>
    <property type="molecule type" value="Genomic_DNA"/>
</dbReference>
<feature type="non-terminal residue" evidence="1">
    <location>
        <position position="1"/>
    </location>
</feature>
<organism evidence="1 2">
    <name type="scientific">Rotaria magnacalcarata</name>
    <dbReference type="NCBI Taxonomy" id="392030"/>
    <lineage>
        <taxon>Eukaryota</taxon>
        <taxon>Metazoa</taxon>
        <taxon>Spiralia</taxon>
        <taxon>Gnathifera</taxon>
        <taxon>Rotifera</taxon>
        <taxon>Eurotatoria</taxon>
        <taxon>Bdelloidea</taxon>
        <taxon>Philodinida</taxon>
        <taxon>Philodinidae</taxon>
        <taxon>Rotaria</taxon>
    </lineage>
</organism>